<organism evidence="3 4">
    <name type="scientific">Kordiimonas lacus</name>
    <dbReference type="NCBI Taxonomy" id="637679"/>
    <lineage>
        <taxon>Bacteria</taxon>
        <taxon>Pseudomonadati</taxon>
        <taxon>Pseudomonadota</taxon>
        <taxon>Alphaproteobacteria</taxon>
        <taxon>Kordiimonadales</taxon>
        <taxon>Kordiimonadaceae</taxon>
        <taxon>Kordiimonas</taxon>
    </lineage>
</organism>
<protein>
    <submittedName>
        <fullName evidence="3">TnsA endonuclease C terminal</fullName>
    </submittedName>
</protein>
<dbReference type="EMBL" id="FNAK01000009">
    <property type="protein sequence ID" value="SDE70656.1"/>
    <property type="molecule type" value="Genomic_DNA"/>
</dbReference>
<dbReference type="InterPro" id="IPR011856">
    <property type="entry name" value="tRNA_endonuc-like_dom_sf"/>
</dbReference>
<name>A0A1G7F4H8_9PROT</name>
<feature type="domain" description="TnsA endonuclease N-terminal" evidence="2">
    <location>
        <begin position="73"/>
        <end position="164"/>
    </location>
</feature>
<dbReference type="SUPFAM" id="SSF46785">
    <property type="entry name" value="Winged helix' DNA-binding domain"/>
    <property type="match status" value="1"/>
</dbReference>
<feature type="domain" description="TnsA endonuclease C-terminal" evidence="1">
    <location>
        <begin position="166"/>
        <end position="245"/>
    </location>
</feature>
<dbReference type="InterPro" id="IPR036388">
    <property type="entry name" value="WH-like_DNA-bd_sf"/>
</dbReference>
<accession>A0A1G7F4H8</accession>
<dbReference type="InterPro" id="IPR036390">
    <property type="entry name" value="WH_DNA-bd_sf"/>
</dbReference>
<evidence type="ECO:0000259" key="2">
    <source>
        <dbReference type="Pfam" id="PF08722"/>
    </source>
</evidence>
<dbReference type="Gene3D" id="3.40.1350.10">
    <property type="match status" value="1"/>
</dbReference>
<evidence type="ECO:0000313" key="4">
    <source>
        <dbReference type="Proteomes" id="UP000183685"/>
    </source>
</evidence>
<evidence type="ECO:0000259" key="1">
    <source>
        <dbReference type="Pfam" id="PF08721"/>
    </source>
</evidence>
<dbReference type="AlphaFoldDB" id="A0A1G7F4H8"/>
<dbReference type="CDD" id="cd22362">
    <property type="entry name" value="TnsA_endonuclease-like"/>
    <property type="match status" value="1"/>
</dbReference>
<dbReference type="InterPro" id="IPR011335">
    <property type="entry name" value="Restrct_endonuc-II-like"/>
</dbReference>
<reference evidence="3 4" key="1">
    <citation type="submission" date="2016-10" db="EMBL/GenBank/DDBJ databases">
        <authorList>
            <person name="de Groot N.N."/>
        </authorList>
    </citation>
    <scope>NUCLEOTIDE SEQUENCE [LARGE SCALE GENOMIC DNA]</scope>
    <source>
        <strain evidence="3 4">CGMCC 1.9109</strain>
    </source>
</reference>
<dbReference type="InterPro" id="IPR014832">
    <property type="entry name" value="TnsA_C"/>
</dbReference>
<keyword evidence="4" id="KW-1185">Reference proteome</keyword>
<dbReference type="GO" id="GO:0004519">
    <property type="term" value="F:endonuclease activity"/>
    <property type="evidence" value="ECO:0007669"/>
    <property type="project" value="UniProtKB-KW"/>
</dbReference>
<dbReference type="SUPFAM" id="SSF52980">
    <property type="entry name" value="Restriction endonuclease-like"/>
    <property type="match status" value="1"/>
</dbReference>
<dbReference type="STRING" id="637679.GCA_001550055_01580"/>
<keyword evidence="3" id="KW-0540">Nuclease</keyword>
<dbReference type="InterPro" id="IPR014833">
    <property type="entry name" value="TnsA_N"/>
</dbReference>
<dbReference type="GO" id="GO:0003676">
    <property type="term" value="F:nucleic acid binding"/>
    <property type="evidence" value="ECO:0007669"/>
    <property type="project" value="InterPro"/>
</dbReference>
<dbReference type="OrthoDB" id="5291587at2"/>
<keyword evidence="3" id="KW-0255">Endonuclease</keyword>
<dbReference type="Proteomes" id="UP000183685">
    <property type="component" value="Unassembled WGS sequence"/>
</dbReference>
<dbReference type="Pfam" id="PF08722">
    <property type="entry name" value="Tn7_TnsA-like_N"/>
    <property type="match status" value="1"/>
</dbReference>
<gene>
    <name evidence="3" type="ORF">SAMN04488071_3608</name>
</gene>
<sequence>MSSFGGLTAKQIETRLKEGRGQGSLQDYKPFLTVRDVSSLGRSHRVFGFKTQRIHHLLSDLELAVFLTLDWSKATTDIREQFPLNTDETVRIAEEAGIRHAAFKGVNQVMTSDFLVDTVETDRPQLALQIKYTKDLEDKRTIEKLELERRYWLSKGIPWFIVTENDISRDAAKNIEWFSPILNDNVELDELHRFCSLYEDYIHALPEERLVTIAPKIDLDEGLEPGEALYWLRHLLGRRYFLFDINTPYQSLAASDITQNHSISTMEAFDAAS</sequence>
<evidence type="ECO:0000313" key="3">
    <source>
        <dbReference type="EMBL" id="SDE70656.1"/>
    </source>
</evidence>
<dbReference type="RefSeq" id="WP_068303543.1">
    <property type="nucleotide sequence ID" value="NZ_FNAK01000009.1"/>
</dbReference>
<keyword evidence="3" id="KW-0378">Hydrolase</keyword>
<proteinExistence type="predicted"/>
<dbReference type="Pfam" id="PF08721">
    <property type="entry name" value="Tn7_Tnp_TnsA_C"/>
    <property type="match status" value="1"/>
</dbReference>
<dbReference type="Gene3D" id="1.10.10.10">
    <property type="entry name" value="Winged helix-like DNA-binding domain superfamily/Winged helix DNA-binding domain"/>
    <property type="match status" value="1"/>
</dbReference>